<dbReference type="CDD" id="cd00833">
    <property type="entry name" value="PKS"/>
    <property type="match status" value="1"/>
</dbReference>
<dbReference type="SUPFAM" id="SSF52151">
    <property type="entry name" value="FabD/lysophospholipase-like"/>
    <property type="match status" value="1"/>
</dbReference>
<dbReference type="EMBL" id="BAAAQX010000029">
    <property type="protein sequence ID" value="GAA2212936.1"/>
    <property type="molecule type" value="Genomic_DNA"/>
</dbReference>
<dbReference type="InterPro" id="IPR014043">
    <property type="entry name" value="Acyl_transferase_dom"/>
</dbReference>
<dbReference type="Gene3D" id="3.40.47.10">
    <property type="match status" value="1"/>
</dbReference>
<dbReference type="InterPro" id="IPR016035">
    <property type="entry name" value="Acyl_Trfase/lysoPLipase"/>
</dbReference>
<dbReference type="SUPFAM" id="SSF55048">
    <property type="entry name" value="Probable ACP-binding domain of malonyl-CoA ACP transacylase"/>
    <property type="match status" value="1"/>
</dbReference>
<feature type="region of interest" description="Disordered" evidence="4">
    <location>
        <begin position="44"/>
        <end position="64"/>
    </location>
</feature>
<feature type="compositionally biased region" description="Basic and acidic residues" evidence="4">
    <location>
        <begin position="918"/>
        <end position="944"/>
    </location>
</feature>
<dbReference type="InterPro" id="IPR016039">
    <property type="entry name" value="Thiolase-like"/>
</dbReference>
<dbReference type="RefSeq" id="WP_344487896.1">
    <property type="nucleotide sequence ID" value="NZ_BAAAQX010000029.1"/>
</dbReference>
<protein>
    <submittedName>
        <fullName evidence="7">Uncharacterized protein</fullName>
    </submittedName>
</protein>
<feature type="domain" description="Carrier" evidence="5">
    <location>
        <begin position="966"/>
        <end position="1043"/>
    </location>
</feature>
<dbReference type="Proteomes" id="UP001499843">
    <property type="component" value="Unassembled WGS sequence"/>
</dbReference>
<dbReference type="PROSITE" id="PS52004">
    <property type="entry name" value="KS3_2"/>
    <property type="match status" value="1"/>
</dbReference>
<dbReference type="SMART" id="SM00825">
    <property type="entry name" value="PKS_KS"/>
    <property type="match status" value="1"/>
</dbReference>
<dbReference type="SMART" id="SM00823">
    <property type="entry name" value="PKS_PP"/>
    <property type="match status" value="1"/>
</dbReference>
<keyword evidence="1" id="KW-0596">Phosphopantetheine</keyword>
<dbReference type="SUPFAM" id="SSF47336">
    <property type="entry name" value="ACP-like"/>
    <property type="match status" value="1"/>
</dbReference>
<dbReference type="InterPro" id="IPR050091">
    <property type="entry name" value="PKS_NRPS_Biosynth_Enz"/>
</dbReference>
<dbReference type="SUPFAM" id="SSF53901">
    <property type="entry name" value="Thiolase-like"/>
    <property type="match status" value="1"/>
</dbReference>
<dbReference type="InterPro" id="IPR006162">
    <property type="entry name" value="Ppantetheine_attach_site"/>
</dbReference>
<dbReference type="Pfam" id="PF00698">
    <property type="entry name" value="Acyl_transf_1"/>
    <property type="match status" value="1"/>
</dbReference>
<evidence type="ECO:0000259" key="6">
    <source>
        <dbReference type="PROSITE" id="PS52004"/>
    </source>
</evidence>
<dbReference type="InterPro" id="IPR009081">
    <property type="entry name" value="PP-bd_ACP"/>
</dbReference>
<dbReference type="PROSITE" id="PS50075">
    <property type="entry name" value="CARRIER"/>
    <property type="match status" value="1"/>
</dbReference>
<dbReference type="InterPro" id="IPR018201">
    <property type="entry name" value="Ketoacyl_synth_AS"/>
</dbReference>
<evidence type="ECO:0000256" key="1">
    <source>
        <dbReference type="ARBA" id="ARBA00022450"/>
    </source>
</evidence>
<dbReference type="InterPro" id="IPR020841">
    <property type="entry name" value="PKS_Beta-ketoAc_synthase_dom"/>
</dbReference>
<dbReference type="InterPro" id="IPR014031">
    <property type="entry name" value="Ketoacyl_synth_C"/>
</dbReference>
<name>A0ABN3CTZ1_9ACTN</name>
<dbReference type="Pfam" id="PF00550">
    <property type="entry name" value="PP-binding"/>
    <property type="match status" value="1"/>
</dbReference>
<evidence type="ECO:0000259" key="5">
    <source>
        <dbReference type="PROSITE" id="PS50075"/>
    </source>
</evidence>
<evidence type="ECO:0000313" key="7">
    <source>
        <dbReference type="EMBL" id="GAA2212936.1"/>
    </source>
</evidence>
<feature type="compositionally biased region" description="Low complexity" evidence="4">
    <location>
        <begin position="952"/>
        <end position="965"/>
    </location>
</feature>
<dbReference type="Pfam" id="PF22621">
    <property type="entry name" value="CurL-like_PKS_C"/>
    <property type="match status" value="1"/>
</dbReference>
<accession>A0ABN3CTZ1</accession>
<evidence type="ECO:0000313" key="8">
    <source>
        <dbReference type="Proteomes" id="UP001499843"/>
    </source>
</evidence>
<dbReference type="PANTHER" id="PTHR43775">
    <property type="entry name" value="FATTY ACID SYNTHASE"/>
    <property type="match status" value="1"/>
</dbReference>
<dbReference type="PROSITE" id="PS00012">
    <property type="entry name" value="PHOSPHOPANTETHEINE"/>
    <property type="match status" value="1"/>
</dbReference>
<evidence type="ECO:0000256" key="2">
    <source>
        <dbReference type="ARBA" id="ARBA00022553"/>
    </source>
</evidence>
<proteinExistence type="predicted"/>
<reference evidence="7 8" key="1">
    <citation type="journal article" date="2019" name="Int. J. Syst. Evol. Microbiol.">
        <title>The Global Catalogue of Microorganisms (GCM) 10K type strain sequencing project: providing services to taxonomists for standard genome sequencing and annotation.</title>
        <authorList>
            <consortium name="The Broad Institute Genomics Platform"/>
            <consortium name="The Broad Institute Genome Sequencing Center for Infectious Disease"/>
            <person name="Wu L."/>
            <person name="Ma J."/>
        </authorList>
    </citation>
    <scope>NUCLEOTIDE SEQUENCE [LARGE SCALE GENOMIC DNA]</scope>
    <source>
        <strain evidence="7 8">JCM 16114</strain>
    </source>
</reference>
<keyword evidence="2" id="KW-0597">Phosphoprotein</keyword>
<dbReference type="PROSITE" id="PS00606">
    <property type="entry name" value="KS3_1"/>
    <property type="match status" value="1"/>
</dbReference>
<dbReference type="SMART" id="SM00827">
    <property type="entry name" value="PKS_AT"/>
    <property type="match status" value="1"/>
</dbReference>
<evidence type="ECO:0000256" key="3">
    <source>
        <dbReference type="ARBA" id="ARBA00022679"/>
    </source>
</evidence>
<dbReference type="InterPro" id="IPR036736">
    <property type="entry name" value="ACP-like_sf"/>
</dbReference>
<evidence type="ECO:0000256" key="4">
    <source>
        <dbReference type="SAM" id="MobiDB-lite"/>
    </source>
</evidence>
<dbReference type="PANTHER" id="PTHR43775:SF37">
    <property type="entry name" value="SI:DKEY-61P9.11"/>
    <property type="match status" value="1"/>
</dbReference>
<sequence length="1047" mass="109734">MNRRNLRQESPAEIAIIGIACRYPGIHGPGQFWRSLLDADDTIGDDTIGDGASQRGRRPGPQGGRLDAIDEFDAAFFDMSPREAQQADPQLRLFLETAWEAIEDAGVLPERLAGSRTGVFVGQATSNYWELLCRSTDPDIYSLVGSEFRASLPGRASFHLDLRGPSMSVDTACSASLAAVHLACQSIRAGESVLALAGGVNLALLPYEEDAFSDAGMLASDRRCKFGDAGADGFVRSEGVGVVVLKPLADAEADGDRVYAVVRGSSATNDGRSNGLLMTPSQVGQEQMLRHALDDAGVRPEQVDYVEAHGTGTPVGDQVELTALGNVLGTARPPGRPCFVGSVKSNIGHTEAAAGVAGLIKAALCLHHRVVPPTLHVREPNPSLARDSSALELATRARPLTGAAPRVAGVSSFGITGTNVHVVLAEHVPDEQTADRGPAPAPAGGRHLLTLSARSPEPLRAAASRAADFLLPGGTGRGLTLTDICYTASRRRKHHEHRLVATGSTHEELAAALLAHAEDGPIHAGDAVAGEAMAGEPPRVVYVFPGQGSQWTGMARDLLSGSPVFRAALRECSDAVAEERGWSVLDRLSGDAPLPDRARDVQPILWAVQVALAALWRSAGVEPALLIGHSMGEVAAACVAGSLSVPDAAAVICRRSALAERLSGRGAMLTTGLTREQAQDAVTGFADRVAVAALNGPSSTVLSGDAAALAEIAARLDRAGVFQREVAVDFASHSPQVDELAGDLAQALDGLRPTTGDVPVWSTVLDRLADGGSFGAAYWVRNLRDPVRFSSAIERVAKERPAVFVEISPHPILAGAVRDCLRHHGLPGTAVPSLRRGRASWEQVLESLAAVHVAGGTVDWARLYPAGRPVGLPGYPWQHESFWFGPRTHAPAARPAHAPAARPAHAPAARPAQAPADRPVDRAPDRPADHAPDHAPDHAADHAADPLTAPSPTAREAAVPEAAAPEAPDELAAWVMAQIAGELSLPADRLEPRRCLSSAGLDSLMAARLTARLRAATGGRITPGLLLADRPLGEVLDTIELLARKAR</sequence>
<organism evidence="7 8">
    <name type="scientific">Nonomuraea monospora</name>
    <dbReference type="NCBI Taxonomy" id="568818"/>
    <lineage>
        <taxon>Bacteria</taxon>
        <taxon>Bacillati</taxon>
        <taxon>Actinomycetota</taxon>
        <taxon>Actinomycetes</taxon>
        <taxon>Streptosporangiales</taxon>
        <taxon>Streptosporangiaceae</taxon>
        <taxon>Nonomuraea</taxon>
    </lineage>
</organism>
<gene>
    <name evidence="7" type="ORF">GCM10009850_083980</name>
</gene>
<dbReference type="Pfam" id="PF00109">
    <property type="entry name" value="ketoacyl-synt"/>
    <property type="match status" value="1"/>
</dbReference>
<dbReference type="Gene3D" id="3.40.366.10">
    <property type="entry name" value="Malonyl-Coenzyme A Acyl Carrier Protein, domain 2"/>
    <property type="match status" value="1"/>
</dbReference>
<keyword evidence="8" id="KW-1185">Reference proteome</keyword>
<comment type="caution">
    <text evidence="7">The sequence shown here is derived from an EMBL/GenBank/DDBJ whole genome shotgun (WGS) entry which is preliminary data.</text>
</comment>
<feature type="compositionally biased region" description="Low complexity" evidence="4">
    <location>
        <begin position="888"/>
        <end position="917"/>
    </location>
</feature>
<dbReference type="Gene3D" id="1.10.1200.10">
    <property type="entry name" value="ACP-like"/>
    <property type="match status" value="1"/>
</dbReference>
<keyword evidence="3" id="KW-0808">Transferase</keyword>
<dbReference type="Pfam" id="PF02801">
    <property type="entry name" value="Ketoacyl-synt_C"/>
    <property type="match status" value="1"/>
</dbReference>
<feature type="region of interest" description="Disordered" evidence="4">
    <location>
        <begin position="888"/>
        <end position="965"/>
    </location>
</feature>
<dbReference type="InterPro" id="IPR014030">
    <property type="entry name" value="Ketoacyl_synth_N"/>
</dbReference>
<dbReference type="InterPro" id="IPR001227">
    <property type="entry name" value="Ac_transferase_dom_sf"/>
</dbReference>
<dbReference type="Gene3D" id="3.30.70.3290">
    <property type="match status" value="1"/>
</dbReference>
<dbReference type="InterPro" id="IPR020806">
    <property type="entry name" value="PKS_PP-bd"/>
</dbReference>
<feature type="domain" description="Ketosynthase family 3 (KS3)" evidence="6">
    <location>
        <begin position="11"/>
        <end position="426"/>
    </location>
</feature>
<dbReference type="InterPro" id="IPR016036">
    <property type="entry name" value="Malonyl_transacylase_ACP-bd"/>
</dbReference>